<dbReference type="SUPFAM" id="SSF53098">
    <property type="entry name" value="Ribonuclease H-like"/>
    <property type="match status" value="1"/>
</dbReference>
<evidence type="ECO:0000313" key="5">
    <source>
        <dbReference type="Proteomes" id="UP001157006"/>
    </source>
</evidence>
<feature type="domain" description="HAT C-terminal dimerisation" evidence="3">
    <location>
        <begin position="405"/>
        <end position="467"/>
    </location>
</feature>
<feature type="compositionally biased region" description="Basic and acidic residues" evidence="1">
    <location>
        <begin position="1"/>
        <end position="10"/>
    </location>
</feature>
<dbReference type="PANTHER" id="PTHR32166">
    <property type="entry name" value="OSJNBA0013A04.12 PROTEIN"/>
    <property type="match status" value="1"/>
</dbReference>
<organism evidence="4 5">
    <name type="scientific">Vicia faba</name>
    <name type="common">Broad bean</name>
    <name type="synonym">Faba vulgaris</name>
    <dbReference type="NCBI Taxonomy" id="3906"/>
    <lineage>
        <taxon>Eukaryota</taxon>
        <taxon>Viridiplantae</taxon>
        <taxon>Streptophyta</taxon>
        <taxon>Embryophyta</taxon>
        <taxon>Tracheophyta</taxon>
        <taxon>Spermatophyta</taxon>
        <taxon>Magnoliopsida</taxon>
        <taxon>eudicotyledons</taxon>
        <taxon>Gunneridae</taxon>
        <taxon>Pentapetalae</taxon>
        <taxon>rosids</taxon>
        <taxon>fabids</taxon>
        <taxon>Fabales</taxon>
        <taxon>Fabaceae</taxon>
        <taxon>Papilionoideae</taxon>
        <taxon>50 kb inversion clade</taxon>
        <taxon>NPAAA clade</taxon>
        <taxon>Hologalegina</taxon>
        <taxon>IRL clade</taxon>
        <taxon>Fabeae</taxon>
        <taxon>Vicia</taxon>
    </lineage>
</organism>
<evidence type="ECO:0008006" key="6">
    <source>
        <dbReference type="Google" id="ProtNLM"/>
    </source>
</evidence>
<gene>
    <name evidence="4" type="ORF">VFH_IV141040</name>
</gene>
<evidence type="ECO:0000313" key="4">
    <source>
        <dbReference type="EMBL" id="CAI8609598.1"/>
    </source>
</evidence>
<dbReference type="InterPro" id="IPR008906">
    <property type="entry name" value="HATC_C_dom"/>
</dbReference>
<accession>A0AAV1AK22</accession>
<sequence>MKQNLDEGANKRRKTQAQNFDVDLTTQEGGVVEMDVEQSRSNSVIVSQKRKNTSRIGNYFMPRTTPGAQPSLKSVLQSKELVEKCDLAITRWFIDSSVPFNAANSAYFQSMADALCSMSLGYKVPTMHSLRGYLLNKWVEDVNKLIEEYREIWKKTGCTLMADGWTDRKRRTLINFLVYCSKGTIFLKSVDASHASKTADMLYKLFREVVLFVGPENVVHIVTDNAANYVAAGRLLENEFPTLFWSPCATHCINLMLQDMGKLEEQTGGREILRPAPTRSAYAKEAKAKQFVDQVLDSGFWSKCADVVKLTEPLVRVLRIVDSEDKLAMGILYKSIIKSREEMVRRFQRNKKKVDLYLKILDKRWDSQVRKNLDAADEMRIFKDGELDFGRKSAVDERCIVRTDQWWETYGTCTPTLQRLAIRILSQTCSASGCECNWSIFEHIHSKKRNRLEHKKLNDLVFVRYNLRLQNRKIRNESYDPINIETIADHSSWVLEDSPPLLTNEELEALWNDLANMTIQPISSDIDQIDLDEDED</sequence>
<evidence type="ECO:0000259" key="3">
    <source>
        <dbReference type="Pfam" id="PF05699"/>
    </source>
</evidence>
<dbReference type="InterPro" id="IPR012337">
    <property type="entry name" value="RNaseH-like_sf"/>
</dbReference>
<dbReference type="Pfam" id="PF05699">
    <property type="entry name" value="Dimer_Tnp_hAT"/>
    <property type="match status" value="1"/>
</dbReference>
<evidence type="ECO:0000256" key="1">
    <source>
        <dbReference type="SAM" id="MobiDB-lite"/>
    </source>
</evidence>
<dbReference type="EMBL" id="OX451739">
    <property type="protein sequence ID" value="CAI8609598.1"/>
    <property type="molecule type" value="Genomic_DNA"/>
</dbReference>
<feature type="region of interest" description="Disordered" evidence="1">
    <location>
        <begin position="1"/>
        <end position="20"/>
    </location>
</feature>
<protein>
    <recommendedName>
        <fullName evidence="6">DUF659 domain-containing protein</fullName>
    </recommendedName>
</protein>
<evidence type="ECO:0000259" key="2">
    <source>
        <dbReference type="Pfam" id="PF04937"/>
    </source>
</evidence>
<dbReference type="Proteomes" id="UP001157006">
    <property type="component" value="Chromosome 4"/>
</dbReference>
<reference evidence="4 5" key="1">
    <citation type="submission" date="2023-01" db="EMBL/GenBank/DDBJ databases">
        <authorList>
            <person name="Kreplak J."/>
        </authorList>
    </citation>
    <scope>NUCLEOTIDE SEQUENCE [LARGE SCALE GENOMIC DNA]</scope>
</reference>
<dbReference type="AlphaFoldDB" id="A0AAV1AK22"/>
<proteinExistence type="predicted"/>
<dbReference type="InterPro" id="IPR007021">
    <property type="entry name" value="DUF659"/>
</dbReference>
<dbReference type="GO" id="GO:0046983">
    <property type="term" value="F:protein dimerization activity"/>
    <property type="evidence" value="ECO:0007669"/>
    <property type="project" value="InterPro"/>
</dbReference>
<name>A0AAV1AK22_VICFA</name>
<dbReference type="Pfam" id="PF04937">
    <property type="entry name" value="DUF659"/>
    <property type="match status" value="1"/>
</dbReference>
<dbReference type="PANTHER" id="PTHR32166:SF88">
    <property type="entry name" value="HAT TRANSPOSON SUPERFAMILY"/>
    <property type="match status" value="1"/>
</dbReference>
<feature type="domain" description="DUF659" evidence="2">
    <location>
        <begin position="125"/>
        <end position="264"/>
    </location>
</feature>
<keyword evidence="5" id="KW-1185">Reference proteome</keyword>